<dbReference type="KEGG" id="fcy:FRACYDRAFT_235502"/>
<dbReference type="AlphaFoldDB" id="A0A1E7FMP8"/>
<organism evidence="1 2">
    <name type="scientific">Fragilariopsis cylindrus CCMP1102</name>
    <dbReference type="NCBI Taxonomy" id="635003"/>
    <lineage>
        <taxon>Eukaryota</taxon>
        <taxon>Sar</taxon>
        <taxon>Stramenopiles</taxon>
        <taxon>Ochrophyta</taxon>
        <taxon>Bacillariophyta</taxon>
        <taxon>Bacillariophyceae</taxon>
        <taxon>Bacillariophycidae</taxon>
        <taxon>Bacillariales</taxon>
        <taxon>Bacillariaceae</taxon>
        <taxon>Fragilariopsis</taxon>
    </lineage>
</organism>
<gene>
    <name evidence="1" type="ORF">FRACYDRAFT_235502</name>
</gene>
<reference evidence="1 2" key="1">
    <citation type="submission" date="2016-09" db="EMBL/GenBank/DDBJ databases">
        <title>Extensive genetic diversity and differential bi-allelic expression allows diatom success in the polar Southern Ocean.</title>
        <authorList>
            <consortium name="DOE Joint Genome Institute"/>
            <person name="Mock T."/>
            <person name="Otillar R.P."/>
            <person name="Strauss J."/>
            <person name="Dupont C."/>
            <person name="Frickenhaus S."/>
            <person name="Maumus F."/>
            <person name="Mcmullan M."/>
            <person name="Sanges R."/>
            <person name="Schmutz J."/>
            <person name="Toseland A."/>
            <person name="Valas R."/>
            <person name="Veluchamy A."/>
            <person name="Ward B.J."/>
            <person name="Allen A."/>
            <person name="Barry K."/>
            <person name="Falciatore A."/>
            <person name="Ferrante M."/>
            <person name="Fortunato A.E."/>
            <person name="Gloeckner G."/>
            <person name="Gruber A."/>
            <person name="Hipkin R."/>
            <person name="Janech M."/>
            <person name="Kroth P."/>
            <person name="Leese F."/>
            <person name="Lindquist E."/>
            <person name="Lyon B.R."/>
            <person name="Martin J."/>
            <person name="Mayer C."/>
            <person name="Parker M."/>
            <person name="Quesneville H."/>
            <person name="Raymond J."/>
            <person name="Uhlig C."/>
            <person name="Valentin K.U."/>
            <person name="Worden A.Z."/>
            <person name="Armbrust E.V."/>
            <person name="Bowler C."/>
            <person name="Green B."/>
            <person name="Moulton V."/>
            <person name="Van Oosterhout C."/>
            <person name="Grigoriev I."/>
        </authorList>
    </citation>
    <scope>NUCLEOTIDE SEQUENCE [LARGE SCALE GENOMIC DNA]</scope>
    <source>
        <strain evidence="1 2">CCMP1102</strain>
    </source>
</reference>
<dbReference type="EMBL" id="KV784355">
    <property type="protein sequence ID" value="OEU19448.1"/>
    <property type="molecule type" value="Genomic_DNA"/>
</dbReference>
<sequence length="109" mass="12469">MSSFCVDKSNQNFSDATVVQVDFWNKMMFMASMCLGCLIAPHDRNHSLKIVLGARTRGIGKYDHVKLKIAYWRGNVLFTSSFLSKKLDVEMAGKFVNVYKTSHRDENLK</sequence>
<keyword evidence="2" id="KW-1185">Reference proteome</keyword>
<dbReference type="Proteomes" id="UP000095751">
    <property type="component" value="Unassembled WGS sequence"/>
</dbReference>
<dbReference type="InParanoid" id="A0A1E7FMP8"/>
<name>A0A1E7FMP8_9STRA</name>
<protein>
    <submittedName>
        <fullName evidence="1">Uncharacterized protein</fullName>
    </submittedName>
</protein>
<accession>A0A1E7FMP8</accession>
<evidence type="ECO:0000313" key="1">
    <source>
        <dbReference type="EMBL" id="OEU19448.1"/>
    </source>
</evidence>
<evidence type="ECO:0000313" key="2">
    <source>
        <dbReference type="Proteomes" id="UP000095751"/>
    </source>
</evidence>
<proteinExistence type="predicted"/>